<dbReference type="InterPro" id="IPR017979">
    <property type="entry name" value="GPCR_3_CS"/>
</dbReference>
<keyword evidence="10" id="KW-0807">Transducer</keyword>
<evidence type="ECO:0000256" key="9">
    <source>
        <dbReference type="ARBA" id="ARBA00023180"/>
    </source>
</evidence>
<comment type="similarity">
    <text evidence="11">Belongs to the G-protein coupled receptor 3 family. TAS1R subfamily.</text>
</comment>
<comment type="subcellular location">
    <subcellularLocation>
        <location evidence="1">Cell membrane</location>
        <topology evidence="1">Multi-pass membrane protein</topology>
    </subcellularLocation>
</comment>
<feature type="transmembrane region" description="Helical" evidence="12">
    <location>
        <begin position="590"/>
        <end position="609"/>
    </location>
</feature>
<evidence type="ECO:0000256" key="7">
    <source>
        <dbReference type="ARBA" id="ARBA00023136"/>
    </source>
</evidence>
<dbReference type="InterPro" id="IPR017978">
    <property type="entry name" value="GPCR_3_C"/>
</dbReference>
<dbReference type="Pfam" id="PF01094">
    <property type="entry name" value="ANF_receptor"/>
    <property type="match status" value="1"/>
</dbReference>
<feature type="transmembrane region" description="Helical" evidence="12">
    <location>
        <begin position="551"/>
        <end position="578"/>
    </location>
</feature>
<keyword evidence="9" id="KW-0325">Glycoprotein</keyword>
<reference evidence="15" key="2">
    <citation type="submission" date="2025-08" db="UniProtKB">
        <authorList>
            <consortium name="Ensembl"/>
        </authorList>
    </citation>
    <scope>IDENTIFICATION</scope>
    <source>
        <strain evidence="15">Hd-rR</strain>
    </source>
</reference>
<feature type="transmembrane region" description="Helical" evidence="12">
    <location>
        <begin position="666"/>
        <end position="686"/>
    </location>
</feature>
<feature type="chain" id="PRO_5017422050" description="G-protein coupled receptors family 3 profile domain-containing protein" evidence="13">
    <location>
        <begin position="19"/>
        <end position="826"/>
    </location>
</feature>
<keyword evidence="7 12" id="KW-0472">Membrane</keyword>
<dbReference type="Proteomes" id="UP000001038">
    <property type="component" value="Chromosome 7"/>
</dbReference>
<accession>A0A3B3HA94</accession>
<dbReference type="InterPro" id="IPR000068">
    <property type="entry name" value="GPCR_3_Ca_sens_rcpt-rel"/>
</dbReference>
<dbReference type="SUPFAM" id="SSF53822">
    <property type="entry name" value="Periplasmic binding protein-like I"/>
    <property type="match status" value="1"/>
</dbReference>
<sequence>MFTLIFVYLCLLCCNLHAETESFSKSSEFKMKGDYLLGGLFDIHHVNATLHQKSLHQNIPEAIICSSQEFSLSSYRRFQMMRFSIEEINNSTSLLPNVTLGYEIFDHCSDTKNFPGIFSLMSVDGSVQPWKESVNFSKVIAVVGTDTSTASLAFAALFMKDLVPMVRLHGASSSVFSRKQNFPSFLRTVHPNKDVIEIILRFLEKFKWTWVAFLYIDDDYGRDGLDVFVKKIKDTEICLAFSYGLEEDTDYTKLINQMEQHRINVIIVFTTEWTAEKLIMSAIQQNVTNKVWIAVDAWSLHKQLPKKTGIRNIGTVLGIAEPKITIPGFDDFINSFKAQNQCENPEQDPFCNQRCNCSSVSAEDIITADPSFNFPVYSAVYAVAHALHAVLQCGAGSCNKSIKLYPHMVLEELRKSKFTLLNQTVHFDDNGDPKFGPYAIVFWNESGDAEEIGSYTFHPEHNFDINNYWFILWFYVLQPESFCSKECPDGFMKKQEGVHKCCFSCTICPKETYLNISDPYNCIKCKDTEWSAEGSKACNIRQLEYVRFSDPAAICIMIGTVILLAFIVAISVLFALNYNTPVVRSAGGPMCFIILGCLSLCSFSVFFFFGEPSVAFCVLRYFPFLLFYTVCVACLFARSFQIICIFKISPKFPNICRIWTKYNIHWIFISAAFLLQAILLINRFSLDPPKQNKDKFYFDRIILGCEVNTFLDYILISFSLISVLIFLSFCFSYAGKDLPKNYNEAKAITFCMFLLILIWVTFATYETVVHGKDIDVSHAVATLSSLYSLLLVYFLPRCYIILFKPEKNTEQYFQDLIQSYTRSYSQ</sequence>
<dbReference type="InterPro" id="IPR001828">
    <property type="entry name" value="ANF_lig-bd_rcpt"/>
</dbReference>
<protein>
    <recommendedName>
        <fullName evidence="14">G-protein coupled receptors family 3 profile domain-containing protein</fullName>
    </recommendedName>
</protein>
<reference evidence="15" key="3">
    <citation type="submission" date="2025-09" db="UniProtKB">
        <authorList>
            <consortium name="Ensembl"/>
        </authorList>
    </citation>
    <scope>IDENTIFICATION</scope>
    <source>
        <strain evidence="15">Hd-rR</strain>
    </source>
</reference>
<dbReference type="GO" id="GO:0004930">
    <property type="term" value="F:G protein-coupled receptor activity"/>
    <property type="evidence" value="ECO:0000318"/>
    <property type="project" value="GO_Central"/>
</dbReference>
<keyword evidence="6" id="KW-0297">G-protein coupled receptor</keyword>
<feature type="domain" description="G-protein coupled receptors family 3 profile" evidence="14">
    <location>
        <begin position="552"/>
        <end position="817"/>
    </location>
</feature>
<evidence type="ECO:0000256" key="11">
    <source>
        <dbReference type="ARBA" id="ARBA00038492"/>
    </source>
</evidence>
<organism evidence="15 16">
    <name type="scientific">Oryzias latipes</name>
    <name type="common">Japanese rice fish</name>
    <name type="synonym">Japanese killifish</name>
    <dbReference type="NCBI Taxonomy" id="8090"/>
    <lineage>
        <taxon>Eukaryota</taxon>
        <taxon>Metazoa</taxon>
        <taxon>Chordata</taxon>
        <taxon>Craniata</taxon>
        <taxon>Vertebrata</taxon>
        <taxon>Euteleostomi</taxon>
        <taxon>Actinopterygii</taxon>
        <taxon>Neopterygii</taxon>
        <taxon>Teleostei</taxon>
        <taxon>Neoteleostei</taxon>
        <taxon>Acanthomorphata</taxon>
        <taxon>Ovalentaria</taxon>
        <taxon>Atherinomorphae</taxon>
        <taxon>Beloniformes</taxon>
        <taxon>Adrianichthyidae</taxon>
        <taxon>Oryziinae</taxon>
        <taxon>Oryzias</taxon>
    </lineage>
</organism>
<evidence type="ECO:0000256" key="2">
    <source>
        <dbReference type="ARBA" id="ARBA00022475"/>
    </source>
</evidence>
<dbReference type="FunFam" id="2.10.50.30:FF:000004">
    <property type="entry name" value="Taste receptor type 1 member 3-like protein"/>
    <property type="match status" value="1"/>
</dbReference>
<dbReference type="PANTHER" id="PTHR24061:SF441">
    <property type="entry name" value="TASTE RECEPTOR TYPE 1 MEMBER 2B-RELATED"/>
    <property type="match status" value="1"/>
</dbReference>
<dbReference type="Gene3D" id="3.40.50.2300">
    <property type="match status" value="2"/>
</dbReference>
<keyword evidence="4 13" id="KW-0732">Signal</keyword>
<evidence type="ECO:0000256" key="3">
    <source>
        <dbReference type="ARBA" id="ARBA00022692"/>
    </source>
</evidence>
<dbReference type="PRINTS" id="PR00248">
    <property type="entry name" value="GPCRMGR"/>
</dbReference>
<evidence type="ECO:0000313" key="15">
    <source>
        <dbReference type="Ensembl" id="ENSORLP00000028777.1"/>
    </source>
</evidence>
<feature type="transmembrane region" description="Helical" evidence="12">
    <location>
        <begin position="777"/>
        <end position="795"/>
    </location>
</feature>
<feature type="transmembrane region" description="Helical" evidence="12">
    <location>
        <begin position="621"/>
        <end position="646"/>
    </location>
</feature>
<feature type="transmembrane region" description="Helical" evidence="12">
    <location>
        <begin position="747"/>
        <end position="765"/>
    </location>
</feature>
<dbReference type="PANTHER" id="PTHR24061">
    <property type="entry name" value="CALCIUM-SENSING RECEPTOR-RELATED"/>
    <property type="match status" value="1"/>
</dbReference>
<dbReference type="STRING" id="8090.ENSORLP00000028777"/>
<evidence type="ECO:0000256" key="5">
    <source>
        <dbReference type="ARBA" id="ARBA00022989"/>
    </source>
</evidence>
<dbReference type="GeneTree" id="ENSGT00940000156136"/>
<dbReference type="InterPro" id="IPR028082">
    <property type="entry name" value="Peripla_BP_I"/>
</dbReference>
<keyword evidence="8" id="KW-0675">Receptor</keyword>
<dbReference type="PROSITE" id="PS50259">
    <property type="entry name" value="G_PROTEIN_RECEP_F3_4"/>
    <property type="match status" value="1"/>
</dbReference>
<keyword evidence="5 12" id="KW-1133">Transmembrane helix</keyword>
<reference evidence="15 16" key="1">
    <citation type="journal article" date="2007" name="Nature">
        <title>The medaka draft genome and insights into vertebrate genome evolution.</title>
        <authorList>
            <person name="Kasahara M."/>
            <person name="Naruse K."/>
            <person name="Sasaki S."/>
            <person name="Nakatani Y."/>
            <person name="Qu W."/>
            <person name="Ahsan B."/>
            <person name="Yamada T."/>
            <person name="Nagayasu Y."/>
            <person name="Doi K."/>
            <person name="Kasai Y."/>
            <person name="Jindo T."/>
            <person name="Kobayashi D."/>
            <person name="Shimada A."/>
            <person name="Toyoda A."/>
            <person name="Kuroki Y."/>
            <person name="Fujiyama A."/>
            <person name="Sasaki T."/>
            <person name="Shimizu A."/>
            <person name="Asakawa S."/>
            <person name="Shimizu N."/>
            <person name="Hashimoto S."/>
            <person name="Yang J."/>
            <person name="Lee Y."/>
            <person name="Matsushima K."/>
            <person name="Sugano S."/>
            <person name="Sakaizumi M."/>
            <person name="Narita T."/>
            <person name="Ohishi K."/>
            <person name="Haga S."/>
            <person name="Ohta F."/>
            <person name="Nomoto H."/>
            <person name="Nogata K."/>
            <person name="Morishita T."/>
            <person name="Endo T."/>
            <person name="Shin-I T."/>
            <person name="Takeda H."/>
            <person name="Morishita S."/>
            <person name="Kohara Y."/>
        </authorList>
    </citation>
    <scope>NUCLEOTIDE SEQUENCE [LARGE SCALE GENOMIC DNA]</scope>
    <source>
        <strain evidence="15 16">Hd-rR</strain>
    </source>
</reference>
<proteinExistence type="inferred from homology"/>
<dbReference type="AlphaFoldDB" id="A0A3B3HA94"/>
<evidence type="ECO:0000313" key="16">
    <source>
        <dbReference type="Proteomes" id="UP000001038"/>
    </source>
</evidence>
<evidence type="ECO:0000256" key="6">
    <source>
        <dbReference type="ARBA" id="ARBA00023040"/>
    </source>
</evidence>
<dbReference type="PRINTS" id="PR00592">
    <property type="entry name" value="CASENSINGR"/>
</dbReference>
<dbReference type="FunFam" id="3.40.50.2300:FF:000016">
    <property type="entry name" value="Taste 1 receptor member 2"/>
    <property type="match status" value="1"/>
</dbReference>
<dbReference type="Pfam" id="PF00003">
    <property type="entry name" value="7tm_3"/>
    <property type="match status" value="1"/>
</dbReference>
<feature type="signal peptide" evidence="13">
    <location>
        <begin position="1"/>
        <end position="18"/>
    </location>
</feature>
<evidence type="ECO:0000256" key="8">
    <source>
        <dbReference type="ARBA" id="ARBA00023170"/>
    </source>
</evidence>
<dbReference type="GO" id="GO:0005886">
    <property type="term" value="C:plasma membrane"/>
    <property type="evidence" value="ECO:0000318"/>
    <property type="project" value="GO_Central"/>
</dbReference>
<evidence type="ECO:0000256" key="13">
    <source>
        <dbReference type="SAM" id="SignalP"/>
    </source>
</evidence>
<evidence type="ECO:0000259" key="14">
    <source>
        <dbReference type="PROSITE" id="PS50259"/>
    </source>
</evidence>
<dbReference type="Ensembl" id="ENSORLT00000028926.1">
    <property type="protein sequence ID" value="ENSORLP00000028777.1"/>
    <property type="gene ID" value="ENSORLG00000024379.1"/>
</dbReference>
<dbReference type="GO" id="GO:0050909">
    <property type="term" value="P:sensory perception of taste"/>
    <property type="evidence" value="ECO:0007669"/>
    <property type="project" value="UniProtKB-ARBA"/>
</dbReference>
<feature type="transmembrane region" description="Helical" evidence="12">
    <location>
        <begin position="713"/>
        <end position="735"/>
    </location>
</feature>
<keyword evidence="2" id="KW-1003">Cell membrane</keyword>
<dbReference type="Gene3D" id="2.10.50.30">
    <property type="entry name" value="GPCR, family 3, nine cysteines domain"/>
    <property type="match status" value="1"/>
</dbReference>
<name>A0A3B3HA94_ORYLA</name>
<dbReference type="InterPro" id="IPR038550">
    <property type="entry name" value="GPCR_3_9-Cys_sf"/>
</dbReference>
<dbReference type="InterPro" id="IPR011500">
    <property type="entry name" value="GPCR_3_9-Cys_dom"/>
</dbReference>
<evidence type="ECO:0000256" key="1">
    <source>
        <dbReference type="ARBA" id="ARBA00004651"/>
    </source>
</evidence>
<keyword evidence="3 12" id="KW-0812">Transmembrane</keyword>
<dbReference type="PROSITE" id="PS00980">
    <property type="entry name" value="G_PROTEIN_RECEP_F3_2"/>
    <property type="match status" value="1"/>
</dbReference>
<evidence type="ECO:0000256" key="12">
    <source>
        <dbReference type="SAM" id="Phobius"/>
    </source>
</evidence>
<evidence type="ECO:0000256" key="4">
    <source>
        <dbReference type="ARBA" id="ARBA00022729"/>
    </source>
</evidence>
<evidence type="ECO:0000256" key="10">
    <source>
        <dbReference type="ARBA" id="ARBA00023224"/>
    </source>
</evidence>
<dbReference type="InParanoid" id="A0A3B3HA94"/>
<dbReference type="InterPro" id="IPR000337">
    <property type="entry name" value="GPCR_3"/>
</dbReference>
<keyword evidence="16" id="KW-1185">Reference proteome</keyword>
<dbReference type="Pfam" id="PF07562">
    <property type="entry name" value="NCD3G"/>
    <property type="match status" value="1"/>
</dbReference>
<gene>
    <name evidence="15" type="primary">LOC101155513</name>
</gene>